<gene>
    <name evidence="2" type="ORF">SEVIR_5G073101v2</name>
</gene>
<dbReference type="Proteomes" id="UP000298652">
    <property type="component" value="Chromosome 5"/>
</dbReference>
<dbReference type="EMBL" id="CM016556">
    <property type="protein sequence ID" value="TKW13029.1"/>
    <property type="molecule type" value="Genomic_DNA"/>
</dbReference>
<accession>A0A4U6UH15</accession>
<sequence length="171" mass="18602">MDDAVVTEAASRGRGCMSGACDWGPCHRHSRASGTEEQSWVGDLPPSLPGGRGSSFTRRKKWSDGMGADRRSRSGRSGRPRAIPPRELRQMESELGSACAVCAALHGGRGFLVSERFYSWPAPASGCALLFTARRLCSRRPFLTVHPVSVRQFVDASSICRHSAFRPWGPV</sequence>
<proteinExistence type="predicted"/>
<evidence type="ECO:0000313" key="3">
    <source>
        <dbReference type="Proteomes" id="UP000298652"/>
    </source>
</evidence>
<protein>
    <submittedName>
        <fullName evidence="2">Uncharacterized protein</fullName>
    </submittedName>
</protein>
<dbReference type="AlphaFoldDB" id="A0A4U6UH15"/>
<evidence type="ECO:0000313" key="2">
    <source>
        <dbReference type="EMBL" id="TKW13029.1"/>
    </source>
</evidence>
<evidence type="ECO:0000256" key="1">
    <source>
        <dbReference type="SAM" id="MobiDB-lite"/>
    </source>
</evidence>
<keyword evidence="3" id="KW-1185">Reference proteome</keyword>
<organism evidence="2 3">
    <name type="scientific">Setaria viridis</name>
    <name type="common">Green bristlegrass</name>
    <name type="synonym">Setaria italica subsp. viridis</name>
    <dbReference type="NCBI Taxonomy" id="4556"/>
    <lineage>
        <taxon>Eukaryota</taxon>
        <taxon>Viridiplantae</taxon>
        <taxon>Streptophyta</taxon>
        <taxon>Embryophyta</taxon>
        <taxon>Tracheophyta</taxon>
        <taxon>Spermatophyta</taxon>
        <taxon>Magnoliopsida</taxon>
        <taxon>Liliopsida</taxon>
        <taxon>Poales</taxon>
        <taxon>Poaceae</taxon>
        <taxon>PACMAD clade</taxon>
        <taxon>Panicoideae</taxon>
        <taxon>Panicodae</taxon>
        <taxon>Paniceae</taxon>
        <taxon>Cenchrinae</taxon>
        <taxon>Setaria</taxon>
    </lineage>
</organism>
<name>A0A4U6UH15_SETVI</name>
<dbReference type="Gramene" id="TKW13029">
    <property type="protein sequence ID" value="TKW13029"/>
    <property type="gene ID" value="SEVIR_5G073101v2"/>
</dbReference>
<feature type="region of interest" description="Disordered" evidence="1">
    <location>
        <begin position="34"/>
        <end position="87"/>
    </location>
</feature>
<reference evidence="2" key="1">
    <citation type="submission" date="2019-03" db="EMBL/GenBank/DDBJ databases">
        <title>WGS assembly of Setaria viridis.</title>
        <authorList>
            <person name="Huang P."/>
            <person name="Jenkins J."/>
            <person name="Grimwood J."/>
            <person name="Barry K."/>
            <person name="Healey A."/>
            <person name="Mamidi S."/>
            <person name="Sreedasyam A."/>
            <person name="Shu S."/>
            <person name="Feldman M."/>
            <person name="Wu J."/>
            <person name="Yu Y."/>
            <person name="Chen C."/>
            <person name="Johnson J."/>
            <person name="Rokhsar D."/>
            <person name="Baxter I."/>
            <person name="Schmutz J."/>
            <person name="Brutnell T."/>
            <person name="Kellogg E."/>
        </authorList>
    </citation>
    <scope>NUCLEOTIDE SEQUENCE [LARGE SCALE GENOMIC DNA]</scope>
</reference>